<evidence type="ECO:0000313" key="1">
    <source>
        <dbReference type="EMBL" id="PPK84685.1"/>
    </source>
</evidence>
<dbReference type="EMBL" id="PTJC01000007">
    <property type="protein sequence ID" value="PPK84685.1"/>
    <property type="molecule type" value="Genomic_DNA"/>
</dbReference>
<dbReference type="Proteomes" id="UP000237662">
    <property type="component" value="Unassembled WGS sequence"/>
</dbReference>
<dbReference type="AlphaFoldDB" id="A0A2S6I173"/>
<protein>
    <submittedName>
        <fullName evidence="1">Uncharacterized protein</fullName>
    </submittedName>
</protein>
<dbReference type="OrthoDB" id="921445at2"/>
<evidence type="ECO:0000313" key="2">
    <source>
        <dbReference type="Proteomes" id="UP000237662"/>
    </source>
</evidence>
<dbReference type="RefSeq" id="WP_104421403.1">
    <property type="nucleotide sequence ID" value="NZ_PTJC01000007.1"/>
</dbReference>
<reference evidence="1 2" key="1">
    <citation type="submission" date="2018-02" db="EMBL/GenBank/DDBJ databases">
        <title>Genomic Encyclopedia of Archaeal and Bacterial Type Strains, Phase II (KMG-II): from individual species to whole genera.</title>
        <authorList>
            <person name="Goeker M."/>
        </authorList>
    </citation>
    <scope>NUCLEOTIDE SEQUENCE [LARGE SCALE GENOMIC DNA]</scope>
    <source>
        <strain evidence="1 2">DSM 29526</strain>
    </source>
</reference>
<proteinExistence type="predicted"/>
<gene>
    <name evidence="1" type="ORF">CLV84_3847</name>
</gene>
<comment type="caution">
    <text evidence="1">The sequence shown here is derived from an EMBL/GenBank/DDBJ whole genome shotgun (WGS) entry which is preliminary data.</text>
</comment>
<keyword evidence="2" id="KW-1185">Reference proteome</keyword>
<name>A0A2S6I173_9BACT</name>
<sequence length="400" mass="45318">MRTPFVQPLILFLLFGLPLTLFTQDAYAPGYLIDRNGKREEVQILQKDWRYNPSEIQIRRGNDQECISVPTEALREFSIPGKSRYVNFEVAIEKSSVSRTTRETTPPMQQVERVLLRVEVEGKAGMYSYLAPKVKKYFLSLDSGLPKQLVYTITRAPDGSISESRTFVRQLDRLLACDGNFSVPSELKYRIAELREVILDYNSCMEGGSRTVYENIPPATKPYRITLLQGIYRTDFKLIEREDNSVRVNSENRTVLRLGVEAEYVTPYAENMLSVLFRPSYYHFYASGYASAPEASQFVMDYSAFDLPLAVRYYRSVREDIKAYATGGIGVIVPFGELYENGQQVLKLKSRLSATADIGVRYRDQWSLAIGYEAQGNGLGGEALRSSTSGLQITTGYTLP</sequence>
<organism evidence="1 2">
    <name type="scientific">Neolewinella xylanilytica</name>
    <dbReference type="NCBI Taxonomy" id="1514080"/>
    <lineage>
        <taxon>Bacteria</taxon>
        <taxon>Pseudomonadati</taxon>
        <taxon>Bacteroidota</taxon>
        <taxon>Saprospiria</taxon>
        <taxon>Saprospirales</taxon>
        <taxon>Lewinellaceae</taxon>
        <taxon>Neolewinella</taxon>
    </lineage>
</organism>
<accession>A0A2S6I173</accession>